<evidence type="ECO:0000313" key="2">
    <source>
        <dbReference type="Proteomes" id="UP000512043"/>
    </source>
</evidence>
<proteinExistence type="predicted"/>
<organism evidence="1 2">
    <name type="scientific">Citrobacter freundii</name>
    <dbReference type="NCBI Taxonomy" id="546"/>
    <lineage>
        <taxon>Bacteria</taxon>
        <taxon>Pseudomonadati</taxon>
        <taxon>Pseudomonadota</taxon>
        <taxon>Gammaproteobacteria</taxon>
        <taxon>Enterobacterales</taxon>
        <taxon>Enterobacteriaceae</taxon>
        <taxon>Citrobacter</taxon>
        <taxon>Citrobacter freundii complex</taxon>
    </lineage>
</organism>
<dbReference type="Proteomes" id="UP000512043">
    <property type="component" value="Chromosome"/>
</dbReference>
<dbReference type="EMBL" id="CP056597">
    <property type="protein sequence ID" value="QLY34982.1"/>
    <property type="molecule type" value="Genomic_DNA"/>
</dbReference>
<sequence>MLPGKTIKKIIFKILKDDLTSGKVVKVNEYTYEYKQKSNRSHRKNYDSLQ</sequence>
<dbReference type="RefSeq" id="WP_162521167.1">
    <property type="nucleotide sequence ID" value="NZ_CP056597.1"/>
</dbReference>
<name>A0ABD7ASC1_CITFR</name>
<evidence type="ECO:0000313" key="1">
    <source>
        <dbReference type="EMBL" id="QLY34982.1"/>
    </source>
</evidence>
<reference evidence="2" key="1">
    <citation type="submission" date="2020-06" db="EMBL/GenBank/DDBJ databases">
        <title>REHAB project genomes.</title>
        <authorList>
            <person name="Shaw L.P."/>
        </authorList>
    </citation>
    <scope>NUCLEOTIDE SEQUENCE [LARGE SCALE GENOMIC DNA]</scope>
    <source>
        <strain evidence="2">RHBSTW-00334</strain>
    </source>
</reference>
<gene>
    <name evidence="1" type="ORF">HV164_17165</name>
</gene>
<protein>
    <submittedName>
        <fullName evidence="1">Uncharacterized protein</fullName>
    </submittedName>
</protein>
<dbReference type="AlphaFoldDB" id="A0ABD7ASC1"/>
<accession>A0ABD7ASC1</accession>